<organism evidence="1">
    <name type="scientific">Leptospira borgpetersenii serovar Ballum</name>
    <dbReference type="NCBI Taxonomy" id="280505"/>
    <lineage>
        <taxon>Bacteria</taxon>
        <taxon>Pseudomonadati</taxon>
        <taxon>Spirochaetota</taxon>
        <taxon>Spirochaetia</taxon>
        <taxon>Leptospirales</taxon>
        <taxon>Leptospiraceae</taxon>
        <taxon>Leptospira</taxon>
    </lineage>
</organism>
<sequence>MGRAVNCFFHSNPRVISARISALFRFETFIISKLQNGSIFI</sequence>
<protein>
    <submittedName>
        <fullName evidence="1">Uncharacterized protein</fullName>
    </submittedName>
</protein>
<dbReference type="EMBL" id="CP012029">
    <property type="protein sequence ID" value="ALO27669.1"/>
    <property type="molecule type" value="Genomic_DNA"/>
</dbReference>
<dbReference type="PATRIC" id="fig|280505.15.peg.3391"/>
<name>A0A0S2IVU3_LEPBO</name>
<gene>
    <name evidence="1" type="ORF">LBBP_03477</name>
</gene>
<evidence type="ECO:0000313" key="1">
    <source>
        <dbReference type="EMBL" id="ALO27669.1"/>
    </source>
</evidence>
<evidence type="ECO:0000313" key="2">
    <source>
        <dbReference type="Proteomes" id="UP000058857"/>
    </source>
</evidence>
<proteinExistence type="predicted"/>
<dbReference type="AlphaFoldDB" id="A0A0S2IVU3"/>
<reference evidence="1 2" key="1">
    <citation type="journal article" date="2015" name="PLoS Negl. Trop. Dis.">
        <title>Distribution of Plasmids in Distinct Leptospira Pathogenic Species.</title>
        <authorList>
            <person name="Wang Y."/>
            <person name="Zhuang X."/>
            <person name="Zhong Y."/>
            <person name="Zhang C."/>
            <person name="Zhang Y."/>
            <person name="Zeng L."/>
            <person name="Zhu Y."/>
            <person name="He P."/>
            <person name="Dong K."/>
            <person name="Pal U."/>
            <person name="Guo X."/>
            <person name="Qin J."/>
        </authorList>
    </citation>
    <scope>NUCLEOTIDE SEQUENCE [LARGE SCALE GENOMIC DNA]</scope>
    <source>
        <strain evidence="1 2">56604</strain>
    </source>
</reference>
<dbReference type="Proteomes" id="UP000058857">
    <property type="component" value="Chromosome 1"/>
</dbReference>
<accession>A0A0S2IVU3</accession>